<accession>A0A1G6YKS6</accession>
<dbReference type="RefSeq" id="WP_090860083.1">
    <property type="nucleotide sequence ID" value="NZ_FMZM01000012.1"/>
</dbReference>
<organism evidence="1 2">
    <name type="scientific">Nocardioides lianchengensis</name>
    <dbReference type="NCBI Taxonomy" id="1045774"/>
    <lineage>
        <taxon>Bacteria</taxon>
        <taxon>Bacillati</taxon>
        <taxon>Actinomycetota</taxon>
        <taxon>Actinomycetes</taxon>
        <taxon>Propionibacteriales</taxon>
        <taxon>Nocardioidaceae</taxon>
        <taxon>Nocardioides</taxon>
    </lineage>
</organism>
<reference evidence="1 2" key="1">
    <citation type="submission" date="2016-10" db="EMBL/GenBank/DDBJ databases">
        <authorList>
            <person name="de Groot N.N."/>
        </authorList>
    </citation>
    <scope>NUCLEOTIDE SEQUENCE [LARGE SCALE GENOMIC DNA]</scope>
    <source>
        <strain evidence="1 2">CGMCC 4.6858</strain>
    </source>
</reference>
<keyword evidence="2" id="KW-1185">Reference proteome</keyword>
<dbReference type="STRING" id="1045774.SAMN05421872_11261"/>
<gene>
    <name evidence="1" type="ORF">SAMN05421872_11261</name>
</gene>
<sequence length="276" mass="30389">MAAREQHVTTPPTVEIVEVSPALAESWLQKNPNNRNLRRPVVDSYARDMESGNWALNGETIKLDVHGRLLDGQHRLSAVIQADATVPMIVVRGMSSDVMPTVDAGAKRSYSDALKLAGEDNTSTLAAVCRRAVMWERGMRTNTGAIKPTPTEMSDFIERHPEVRTSAELAARLASRESLPASVYGLCHFLMAKLDAEQATWFLTRVSDGENLGAQDPIKHLRDRITRLRVRGGRINETVGLALTIRAWNAHRSGQARAKLQLPAGGLTNENFPLPK</sequence>
<proteinExistence type="predicted"/>
<dbReference type="EMBL" id="FMZM01000012">
    <property type="protein sequence ID" value="SDD90156.1"/>
    <property type="molecule type" value="Genomic_DNA"/>
</dbReference>
<evidence type="ECO:0000313" key="2">
    <source>
        <dbReference type="Proteomes" id="UP000199034"/>
    </source>
</evidence>
<dbReference type="OrthoDB" id="950695at2"/>
<evidence type="ECO:0000313" key="1">
    <source>
        <dbReference type="EMBL" id="SDD90156.1"/>
    </source>
</evidence>
<dbReference type="AlphaFoldDB" id="A0A1G6YKS6"/>
<name>A0A1G6YKS6_9ACTN</name>
<dbReference type="Proteomes" id="UP000199034">
    <property type="component" value="Unassembled WGS sequence"/>
</dbReference>
<protein>
    <submittedName>
        <fullName evidence="1">Uncharacterized protein</fullName>
    </submittedName>
</protein>